<evidence type="ECO:0000313" key="2">
    <source>
        <dbReference type="Proteomes" id="UP000029640"/>
    </source>
</evidence>
<name>A0A095VUZ3_9GAMM</name>
<dbReference type="RefSeq" id="WP_322786715.1">
    <property type="nucleotide sequence ID" value="NZ_KN234748.1"/>
</dbReference>
<gene>
    <name evidence="1" type="ORF">HRUBRA_00352</name>
</gene>
<evidence type="ECO:0008006" key="3">
    <source>
        <dbReference type="Google" id="ProtNLM"/>
    </source>
</evidence>
<dbReference type="HOGENOM" id="CLU_1019163_0_0_6"/>
<sequence>MSVLGSGGVRKMRTALDEPVSYTLPLGDGEVAMNPLLGQVVHLAYSGEIRCIHCDRKTSKSFNQGYCYPCFKRLARCDSCIVSPEKCHFHEGTCREPEWGLANCMIDHIVYLSHTSGLKVGITRGSQVPTRWIDQGATQALPLYRVASRLHSGLLEVALAREIGDRTQWQAMLKGDGEPQDLHAAAGALLERCADGVQALLQEHGLQALTRLTDAEVTTIRFPVLEYPVKVKSFNLDKTPRVGGTLLGIKGQYLIFDSGVINLRKYGGYQLTLETATEV</sequence>
<dbReference type="STRING" id="1265313.HRUBRA_00352"/>
<comment type="caution">
    <text evidence="1">The sequence shown here is derived from an EMBL/GenBank/DDBJ whole genome shotgun (WGS) entry which is preliminary data.</text>
</comment>
<evidence type="ECO:0000313" key="1">
    <source>
        <dbReference type="EMBL" id="KGE05150.1"/>
    </source>
</evidence>
<dbReference type="InterPro" id="IPR021246">
    <property type="entry name" value="DUF2797"/>
</dbReference>
<dbReference type="Pfam" id="PF10977">
    <property type="entry name" value="DUF2797"/>
    <property type="match status" value="1"/>
</dbReference>
<reference evidence="1 2" key="1">
    <citation type="journal article" date="2014" name="Genome Announc.">
        <title>Genome Sequence of Gammaproteobacterial Pseudohaliea rubra Type Strain DSM 19751, Isolated from Coastal Seawater of the Mediterranean Sea.</title>
        <authorList>
            <person name="Spring S."/>
            <person name="Fiebig A."/>
            <person name="Riedel T."/>
            <person name="Goker M."/>
            <person name="Klenk H.P."/>
        </authorList>
    </citation>
    <scope>NUCLEOTIDE SEQUENCE [LARGE SCALE GENOMIC DNA]</scope>
    <source>
        <strain evidence="1 2">DSM 19751</strain>
    </source>
</reference>
<proteinExistence type="predicted"/>
<dbReference type="EMBL" id="AUVB01000012">
    <property type="protein sequence ID" value="KGE05150.1"/>
    <property type="molecule type" value="Genomic_DNA"/>
</dbReference>
<dbReference type="eggNOG" id="ENOG502Z7J9">
    <property type="taxonomic scope" value="Bacteria"/>
</dbReference>
<dbReference type="AlphaFoldDB" id="A0A095VUZ3"/>
<keyword evidence="2" id="KW-1185">Reference proteome</keyword>
<organism evidence="1 2">
    <name type="scientific">Pseudohaliea rubra DSM 19751</name>
    <dbReference type="NCBI Taxonomy" id="1265313"/>
    <lineage>
        <taxon>Bacteria</taxon>
        <taxon>Pseudomonadati</taxon>
        <taxon>Pseudomonadota</taxon>
        <taxon>Gammaproteobacteria</taxon>
        <taxon>Cellvibrionales</taxon>
        <taxon>Halieaceae</taxon>
        <taxon>Pseudohaliea</taxon>
    </lineage>
</organism>
<dbReference type="Proteomes" id="UP000029640">
    <property type="component" value="Unassembled WGS sequence"/>
</dbReference>
<protein>
    <recommendedName>
        <fullName evidence="3">DUF2797 domain-containing protein</fullName>
    </recommendedName>
</protein>
<accession>A0A095VUZ3</accession>
<dbReference type="PATRIC" id="fig|1265313.6.peg.352"/>